<dbReference type="CDD" id="cd00082">
    <property type="entry name" value="HisKA"/>
    <property type="match status" value="1"/>
</dbReference>
<comment type="subcellular location">
    <subcellularLocation>
        <location evidence="2">Cell membrane</location>
    </subcellularLocation>
</comment>
<dbReference type="EMBL" id="JBHTBJ010000001">
    <property type="protein sequence ID" value="MFC7272843.1"/>
    <property type="molecule type" value="Genomic_DNA"/>
</dbReference>
<comment type="caution">
    <text evidence="8">The sequence shown here is derived from an EMBL/GenBank/DDBJ whole genome shotgun (WGS) entry which is preliminary data.</text>
</comment>
<comment type="catalytic activity">
    <reaction evidence="1">
        <text>ATP + protein L-histidine = ADP + protein N-phospho-L-histidine.</text>
        <dbReference type="EC" id="2.7.13.3"/>
    </reaction>
</comment>
<protein>
    <recommendedName>
        <fullName evidence="3">histidine kinase</fullName>
        <ecNumber evidence="3">2.7.13.3</ecNumber>
    </recommendedName>
</protein>
<dbReference type="PANTHER" id="PTHR43711">
    <property type="entry name" value="TWO-COMPONENT HISTIDINE KINASE"/>
    <property type="match status" value="1"/>
</dbReference>
<dbReference type="PANTHER" id="PTHR43711:SF31">
    <property type="entry name" value="HISTIDINE KINASE"/>
    <property type="match status" value="1"/>
</dbReference>
<evidence type="ECO:0000256" key="5">
    <source>
        <dbReference type="ARBA" id="ARBA00022777"/>
    </source>
</evidence>
<sequence length="221" mass="23357">MREPAAEARARESLRRQNRALAELVATRTELVSAMLHELRTPLASTLAMLEMLPAGGTGDPQLDEALDLIARNVRRIAGVTEQIATISGLENGTLPISRTEFDLAALLAAHGFAVAGEPETFVGDRERLDQALARLVSAVRALDGARAMTAEVDGEHWRISLRLPSDLVTDRLFTGANATALMFARAVAGRHGGTIGVEGGSLVVSLPRSARPPGSADPAP</sequence>
<dbReference type="GO" id="GO:0016301">
    <property type="term" value="F:kinase activity"/>
    <property type="evidence" value="ECO:0007669"/>
    <property type="project" value="UniProtKB-KW"/>
</dbReference>
<evidence type="ECO:0000256" key="2">
    <source>
        <dbReference type="ARBA" id="ARBA00004236"/>
    </source>
</evidence>
<dbReference type="InterPro" id="IPR003661">
    <property type="entry name" value="HisK_dim/P_dom"/>
</dbReference>
<evidence type="ECO:0000256" key="3">
    <source>
        <dbReference type="ARBA" id="ARBA00012438"/>
    </source>
</evidence>
<dbReference type="RefSeq" id="WP_378964267.1">
    <property type="nucleotide sequence ID" value="NZ_JBHTBJ010000001.1"/>
</dbReference>
<organism evidence="8 9">
    <name type="scientific">Paractinoplanes rhizophilus</name>
    <dbReference type="NCBI Taxonomy" id="1416877"/>
    <lineage>
        <taxon>Bacteria</taxon>
        <taxon>Bacillati</taxon>
        <taxon>Actinomycetota</taxon>
        <taxon>Actinomycetes</taxon>
        <taxon>Micromonosporales</taxon>
        <taxon>Micromonosporaceae</taxon>
        <taxon>Paractinoplanes</taxon>
    </lineage>
</organism>
<gene>
    <name evidence="8" type="ORF">ACFQS1_02525</name>
</gene>
<name>A0ABW2HHZ9_9ACTN</name>
<dbReference type="InterPro" id="IPR050736">
    <property type="entry name" value="Sensor_HK_Regulatory"/>
</dbReference>
<dbReference type="SUPFAM" id="SSF47384">
    <property type="entry name" value="Homodimeric domain of signal transducing histidine kinase"/>
    <property type="match status" value="1"/>
</dbReference>
<dbReference type="InterPro" id="IPR036097">
    <property type="entry name" value="HisK_dim/P_sf"/>
</dbReference>
<evidence type="ECO:0000256" key="1">
    <source>
        <dbReference type="ARBA" id="ARBA00000085"/>
    </source>
</evidence>
<proteinExistence type="predicted"/>
<keyword evidence="4" id="KW-0808">Transferase</keyword>
<dbReference type="SMART" id="SM00388">
    <property type="entry name" value="HisKA"/>
    <property type="match status" value="1"/>
</dbReference>
<dbReference type="Gene3D" id="1.10.287.130">
    <property type="match status" value="1"/>
</dbReference>
<keyword evidence="9" id="KW-1185">Reference proteome</keyword>
<evidence type="ECO:0000313" key="8">
    <source>
        <dbReference type="EMBL" id="MFC7272843.1"/>
    </source>
</evidence>
<reference evidence="9" key="1">
    <citation type="journal article" date="2019" name="Int. J. Syst. Evol. Microbiol.">
        <title>The Global Catalogue of Microorganisms (GCM) 10K type strain sequencing project: providing services to taxonomists for standard genome sequencing and annotation.</title>
        <authorList>
            <consortium name="The Broad Institute Genomics Platform"/>
            <consortium name="The Broad Institute Genome Sequencing Center for Infectious Disease"/>
            <person name="Wu L."/>
            <person name="Ma J."/>
        </authorList>
    </citation>
    <scope>NUCLEOTIDE SEQUENCE [LARGE SCALE GENOMIC DNA]</scope>
    <source>
        <strain evidence="9">XZYJT-10</strain>
    </source>
</reference>
<accession>A0ABW2HHZ9</accession>
<evidence type="ECO:0000259" key="7">
    <source>
        <dbReference type="SMART" id="SM00388"/>
    </source>
</evidence>
<dbReference type="Pfam" id="PF00512">
    <property type="entry name" value="HisKA"/>
    <property type="match status" value="1"/>
</dbReference>
<evidence type="ECO:0000313" key="9">
    <source>
        <dbReference type="Proteomes" id="UP001596548"/>
    </source>
</evidence>
<keyword evidence="5 8" id="KW-0418">Kinase</keyword>
<evidence type="ECO:0000256" key="4">
    <source>
        <dbReference type="ARBA" id="ARBA00022679"/>
    </source>
</evidence>
<keyword evidence="6" id="KW-0902">Two-component regulatory system</keyword>
<evidence type="ECO:0000256" key="6">
    <source>
        <dbReference type="ARBA" id="ARBA00023012"/>
    </source>
</evidence>
<dbReference type="Proteomes" id="UP001596548">
    <property type="component" value="Unassembled WGS sequence"/>
</dbReference>
<feature type="domain" description="Signal transduction histidine kinase dimerisation/phosphoacceptor" evidence="7">
    <location>
        <begin position="27"/>
        <end position="93"/>
    </location>
</feature>
<dbReference type="EC" id="2.7.13.3" evidence="3"/>